<proteinExistence type="predicted"/>
<name>A0ACB6ZI94_THEGA</name>
<evidence type="ECO:0000313" key="2">
    <source>
        <dbReference type="Proteomes" id="UP000886501"/>
    </source>
</evidence>
<reference evidence="1" key="2">
    <citation type="journal article" date="2020" name="Nat. Commun.">
        <title>Large-scale genome sequencing of mycorrhizal fungi provides insights into the early evolution of symbiotic traits.</title>
        <authorList>
            <person name="Miyauchi S."/>
            <person name="Kiss E."/>
            <person name="Kuo A."/>
            <person name="Drula E."/>
            <person name="Kohler A."/>
            <person name="Sanchez-Garcia M."/>
            <person name="Morin E."/>
            <person name="Andreopoulos B."/>
            <person name="Barry K.W."/>
            <person name="Bonito G."/>
            <person name="Buee M."/>
            <person name="Carver A."/>
            <person name="Chen C."/>
            <person name="Cichocki N."/>
            <person name="Clum A."/>
            <person name="Culley D."/>
            <person name="Crous P.W."/>
            <person name="Fauchery L."/>
            <person name="Girlanda M."/>
            <person name="Hayes R.D."/>
            <person name="Keri Z."/>
            <person name="LaButti K."/>
            <person name="Lipzen A."/>
            <person name="Lombard V."/>
            <person name="Magnuson J."/>
            <person name="Maillard F."/>
            <person name="Murat C."/>
            <person name="Nolan M."/>
            <person name="Ohm R.A."/>
            <person name="Pangilinan J."/>
            <person name="Pereira M.F."/>
            <person name="Perotto S."/>
            <person name="Peter M."/>
            <person name="Pfister S."/>
            <person name="Riley R."/>
            <person name="Sitrit Y."/>
            <person name="Stielow J.B."/>
            <person name="Szollosi G."/>
            <person name="Zifcakova L."/>
            <person name="Stursova M."/>
            <person name="Spatafora J.W."/>
            <person name="Tedersoo L."/>
            <person name="Vaario L.M."/>
            <person name="Yamada A."/>
            <person name="Yan M."/>
            <person name="Wang P."/>
            <person name="Xu J."/>
            <person name="Bruns T."/>
            <person name="Baldrian P."/>
            <person name="Vilgalys R."/>
            <person name="Dunand C."/>
            <person name="Henrissat B."/>
            <person name="Grigoriev I.V."/>
            <person name="Hibbett D."/>
            <person name="Nagy L.G."/>
            <person name="Martin F.M."/>
        </authorList>
    </citation>
    <scope>NUCLEOTIDE SEQUENCE</scope>
    <source>
        <strain evidence="1">P2</strain>
    </source>
</reference>
<protein>
    <submittedName>
        <fullName evidence="1">Uncharacterized protein</fullName>
    </submittedName>
</protein>
<gene>
    <name evidence="1" type="ORF">BDM02DRAFT_1981895</name>
</gene>
<reference evidence="1" key="1">
    <citation type="submission" date="2019-10" db="EMBL/GenBank/DDBJ databases">
        <authorList>
            <consortium name="DOE Joint Genome Institute"/>
            <person name="Kuo A."/>
            <person name="Miyauchi S."/>
            <person name="Kiss E."/>
            <person name="Drula E."/>
            <person name="Kohler A."/>
            <person name="Sanchez-Garcia M."/>
            <person name="Andreopoulos B."/>
            <person name="Barry K.W."/>
            <person name="Bonito G."/>
            <person name="Buee M."/>
            <person name="Carver A."/>
            <person name="Chen C."/>
            <person name="Cichocki N."/>
            <person name="Clum A."/>
            <person name="Culley D."/>
            <person name="Crous P.W."/>
            <person name="Fauchery L."/>
            <person name="Girlanda M."/>
            <person name="Hayes R."/>
            <person name="Keri Z."/>
            <person name="Labutti K."/>
            <person name="Lipzen A."/>
            <person name="Lombard V."/>
            <person name="Magnuson J."/>
            <person name="Maillard F."/>
            <person name="Morin E."/>
            <person name="Murat C."/>
            <person name="Nolan M."/>
            <person name="Ohm R."/>
            <person name="Pangilinan J."/>
            <person name="Pereira M."/>
            <person name="Perotto S."/>
            <person name="Peter M."/>
            <person name="Riley R."/>
            <person name="Sitrit Y."/>
            <person name="Stielow B."/>
            <person name="Szollosi G."/>
            <person name="Zifcakova L."/>
            <person name="Stursova M."/>
            <person name="Spatafora J.W."/>
            <person name="Tedersoo L."/>
            <person name="Vaario L.-M."/>
            <person name="Yamada A."/>
            <person name="Yan M."/>
            <person name="Wang P."/>
            <person name="Xu J."/>
            <person name="Bruns T."/>
            <person name="Baldrian P."/>
            <person name="Vilgalys R."/>
            <person name="Henrissat B."/>
            <person name="Grigoriev I.V."/>
            <person name="Hibbett D."/>
            <person name="Nagy L.G."/>
            <person name="Martin F.M."/>
        </authorList>
    </citation>
    <scope>NUCLEOTIDE SEQUENCE</scope>
    <source>
        <strain evidence="1">P2</strain>
    </source>
</reference>
<keyword evidence="2" id="KW-1185">Reference proteome</keyword>
<accession>A0ACB6ZI94</accession>
<comment type="caution">
    <text evidence="1">The sequence shown here is derived from an EMBL/GenBank/DDBJ whole genome shotgun (WGS) entry which is preliminary data.</text>
</comment>
<dbReference type="Proteomes" id="UP000886501">
    <property type="component" value="Unassembled WGS sequence"/>
</dbReference>
<sequence length="286" mass="31840">MYATRGTITTVEEAESPALNAQNPDSYQHLSVQGPYHLLEGPLVAVPSPEHPLTSNASDIAQGYSRSFTAHPIPGMIAELEHDGTVVKVYGPPLESIALNGPDFALWWEDSRVAVPQHPYRCGTTQKNWGRKPSIYFLTRHSPGVRLFDALHGNLEMDDKDDFPFDACCTAITIRIHFTGYASSTNVEKILKGQGGSNGRETARSMRLSTKVLTGQITKGKLVKEVSKCVWWHISDLEKNGDLFPFDDRVDERWRLGQGRMKVEHMVITGLVNASYGSWSPIIYIE</sequence>
<evidence type="ECO:0000313" key="1">
    <source>
        <dbReference type="EMBL" id="KAF9649058.1"/>
    </source>
</evidence>
<organism evidence="1 2">
    <name type="scientific">Thelephora ganbajun</name>
    <name type="common">Ganba fungus</name>
    <dbReference type="NCBI Taxonomy" id="370292"/>
    <lineage>
        <taxon>Eukaryota</taxon>
        <taxon>Fungi</taxon>
        <taxon>Dikarya</taxon>
        <taxon>Basidiomycota</taxon>
        <taxon>Agaricomycotina</taxon>
        <taxon>Agaricomycetes</taxon>
        <taxon>Thelephorales</taxon>
        <taxon>Thelephoraceae</taxon>
        <taxon>Thelephora</taxon>
    </lineage>
</organism>
<dbReference type="EMBL" id="MU118003">
    <property type="protein sequence ID" value="KAF9649058.1"/>
    <property type="molecule type" value="Genomic_DNA"/>
</dbReference>